<evidence type="ECO:0000256" key="1">
    <source>
        <dbReference type="ARBA" id="ARBA00004123"/>
    </source>
</evidence>
<evidence type="ECO:0000313" key="7">
    <source>
        <dbReference type="RefSeq" id="XP_018480549.1"/>
    </source>
</evidence>
<keyword evidence="2" id="KW-0547">Nucleotide-binding</keyword>
<organism evidence="6 7">
    <name type="scientific">Raphanus sativus</name>
    <name type="common">Radish</name>
    <name type="synonym">Raphanus raphanistrum var. sativus</name>
    <dbReference type="NCBI Taxonomy" id="3726"/>
    <lineage>
        <taxon>Eukaryota</taxon>
        <taxon>Viridiplantae</taxon>
        <taxon>Streptophyta</taxon>
        <taxon>Embryophyta</taxon>
        <taxon>Tracheophyta</taxon>
        <taxon>Spermatophyta</taxon>
        <taxon>Magnoliopsida</taxon>
        <taxon>eudicotyledons</taxon>
        <taxon>Gunneridae</taxon>
        <taxon>Pentapetalae</taxon>
        <taxon>rosids</taxon>
        <taxon>malvids</taxon>
        <taxon>Brassicales</taxon>
        <taxon>Brassicaceae</taxon>
        <taxon>Brassiceae</taxon>
        <taxon>Raphanus</taxon>
    </lineage>
</organism>
<proteinExistence type="predicted"/>
<dbReference type="GeneID" id="108851592"/>
<dbReference type="GO" id="GO:0004386">
    <property type="term" value="F:helicase activity"/>
    <property type="evidence" value="ECO:0007669"/>
    <property type="project" value="UniProtKB-KW"/>
</dbReference>
<dbReference type="Proteomes" id="UP000504610">
    <property type="component" value="Chromosome 4"/>
</dbReference>
<protein>
    <submittedName>
        <fullName evidence="7">Uncharacterized protein LOC108851592 isoform X1</fullName>
    </submittedName>
</protein>
<accession>A0A6J0N7S1</accession>
<name>A0A6J0N7S1_RAPSA</name>
<dbReference type="PANTHER" id="PTHR45821">
    <property type="entry name" value="SNF2 DOMAIN-CONTAINING PROTEIN CLASSY 2-RELATED"/>
    <property type="match status" value="1"/>
</dbReference>
<keyword evidence="3" id="KW-0347">Helicase</keyword>
<dbReference type="GO" id="GO:0005524">
    <property type="term" value="F:ATP binding"/>
    <property type="evidence" value="ECO:0007669"/>
    <property type="project" value="UniProtKB-KW"/>
</dbReference>
<dbReference type="RefSeq" id="XP_018480549.1">
    <property type="nucleotide sequence ID" value="XM_018625047.2"/>
</dbReference>
<gene>
    <name evidence="7" type="primary">LOC108851592</name>
</gene>
<evidence type="ECO:0000256" key="2">
    <source>
        <dbReference type="ARBA" id="ARBA00022741"/>
    </source>
</evidence>
<evidence type="ECO:0000256" key="3">
    <source>
        <dbReference type="ARBA" id="ARBA00022806"/>
    </source>
</evidence>
<sequence>MAFSQESSAQVKVENSQDNEFKQKEECEHSFIYRDDTGEVCCVCGLINRHIARMIEFVFNKSGDSSESELSPQGYNGGNGTHMYGVGEEEEAQLWREMAFAQESFQVTVENSRDNDFKQIDDCVHSFIFKDDIGEVCCVCGLIKRHIARMIEFEFNKDDMLLL</sequence>
<dbReference type="GO" id="GO:0080188">
    <property type="term" value="P:gene silencing by siRNA-directed DNA methylation"/>
    <property type="evidence" value="ECO:0007669"/>
    <property type="project" value="InterPro"/>
</dbReference>
<dbReference type="GO" id="GO:0005634">
    <property type="term" value="C:nucleus"/>
    <property type="evidence" value="ECO:0007669"/>
    <property type="project" value="UniProtKB-SubCell"/>
</dbReference>
<keyword evidence="6" id="KW-1185">Reference proteome</keyword>
<evidence type="ECO:0000313" key="6">
    <source>
        <dbReference type="Proteomes" id="UP000504610"/>
    </source>
</evidence>
<dbReference type="AlphaFoldDB" id="A0A6J0N7S1"/>
<keyword evidence="3" id="KW-0378">Hydrolase</keyword>
<evidence type="ECO:0000256" key="5">
    <source>
        <dbReference type="ARBA" id="ARBA00023242"/>
    </source>
</evidence>
<comment type="subcellular location">
    <subcellularLocation>
        <location evidence="1">Nucleus</location>
    </subcellularLocation>
</comment>
<dbReference type="PANTHER" id="PTHR45821:SF9">
    <property type="entry name" value="CHROMATIN REMODELING 34"/>
    <property type="match status" value="1"/>
</dbReference>
<dbReference type="KEGG" id="rsz:108851592"/>
<reference evidence="6" key="1">
    <citation type="journal article" date="2019" name="Database">
        <title>The radish genome database (RadishGD): an integrated information resource for radish genomics.</title>
        <authorList>
            <person name="Yu H.J."/>
            <person name="Baek S."/>
            <person name="Lee Y.J."/>
            <person name="Cho A."/>
            <person name="Mun J.H."/>
        </authorList>
    </citation>
    <scope>NUCLEOTIDE SEQUENCE [LARGE SCALE GENOMIC DNA]</scope>
    <source>
        <strain evidence="6">cv. WK10039</strain>
    </source>
</reference>
<dbReference type="InterPro" id="IPR044567">
    <property type="entry name" value="CLSY/DRD1"/>
</dbReference>
<reference evidence="7" key="2">
    <citation type="submission" date="2025-08" db="UniProtKB">
        <authorList>
            <consortium name="RefSeq"/>
        </authorList>
    </citation>
    <scope>IDENTIFICATION</scope>
    <source>
        <tissue evidence="7">Leaf</tissue>
    </source>
</reference>
<evidence type="ECO:0000256" key="4">
    <source>
        <dbReference type="ARBA" id="ARBA00022840"/>
    </source>
</evidence>
<keyword evidence="5" id="KW-0539">Nucleus</keyword>
<dbReference type="OrthoDB" id="1745510at2759"/>
<keyword evidence="4" id="KW-0067">ATP-binding</keyword>